<gene>
    <name evidence="10" type="ORF">HXX76_006530</name>
</gene>
<name>A0A835T520_CHLIN</name>
<proteinExistence type="predicted"/>
<feature type="compositionally biased region" description="Gly residues" evidence="7">
    <location>
        <begin position="1448"/>
        <end position="1457"/>
    </location>
</feature>
<feature type="compositionally biased region" description="Low complexity" evidence="7">
    <location>
        <begin position="1289"/>
        <end position="1315"/>
    </location>
</feature>
<feature type="transmembrane region" description="Helical" evidence="8">
    <location>
        <begin position="345"/>
        <end position="361"/>
    </location>
</feature>
<dbReference type="InterPro" id="IPR018490">
    <property type="entry name" value="cNMP-bd_dom_sf"/>
</dbReference>
<dbReference type="InterPro" id="IPR014710">
    <property type="entry name" value="RmlC-like_jellyroll"/>
</dbReference>
<feature type="transmembrane region" description="Helical" evidence="8">
    <location>
        <begin position="171"/>
        <end position="192"/>
    </location>
</feature>
<feature type="compositionally biased region" description="Low complexity" evidence="7">
    <location>
        <begin position="1198"/>
        <end position="1228"/>
    </location>
</feature>
<feature type="transmembrane region" description="Helical" evidence="8">
    <location>
        <begin position="373"/>
        <end position="400"/>
    </location>
</feature>
<feature type="region of interest" description="Disordered" evidence="7">
    <location>
        <begin position="61"/>
        <end position="80"/>
    </location>
</feature>
<feature type="region of interest" description="Disordered" evidence="7">
    <location>
        <begin position="2014"/>
        <end position="2035"/>
    </location>
</feature>
<feature type="compositionally biased region" description="Gly residues" evidence="7">
    <location>
        <begin position="2094"/>
        <end position="2104"/>
    </location>
</feature>
<feature type="compositionally biased region" description="Basic residues" evidence="7">
    <location>
        <begin position="66"/>
        <end position="80"/>
    </location>
</feature>
<evidence type="ECO:0000259" key="9">
    <source>
        <dbReference type="PROSITE" id="PS50042"/>
    </source>
</evidence>
<feature type="region of interest" description="Disordered" evidence="7">
    <location>
        <begin position="1104"/>
        <end position="1244"/>
    </location>
</feature>
<feature type="compositionally biased region" description="Gly residues" evidence="7">
    <location>
        <begin position="2064"/>
        <end position="2078"/>
    </location>
</feature>
<feature type="compositionally biased region" description="Low complexity" evidence="7">
    <location>
        <begin position="1048"/>
        <end position="1059"/>
    </location>
</feature>
<feature type="compositionally biased region" description="Gly residues" evidence="7">
    <location>
        <begin position="1617"/>
        <end position="1626"/>
    </location>
</feature>
<feature type="region of interest" description="Disordered" evidence="7">
    <location>
        <begin position="835"/>
        <end position="857"/>
    </location>
</feature>
<dbReference type="Gene3D" id="1.10.287.70">
    <property type="match status" value="1"/>
</dbReference>
<dbReference type="Gene3D" id="2.60.120.10">
    <property type="entry name" value="Jelly Rolls"/>
    <property type="match status" value="1"/>
</dbReference>
<feature type="compositionally biased region" description="Polar residues" evidence="7">
    <location>
        <begin position="1028"/>
        <end position="1038"/>
    </location>
</feature>
<dbReference type="Gene3D" id="1.10.287.630">
    <property type="entry name" value="Helix hairpin bin"/>
    <property type="match status" value="1"/>
</dbReference>
<comment type="subcellular location">
    <subcellularLocation>
        <location evidence="1">Membrane</location>
        <topology evidence="1">Multi-pass membrane protein</topology>
    </subcellularLocation>
</comment>
<feature type="region of interest" description="Disordered" evidence="7">
    <location>
        <begin position="1272"/>
        <end position="1315"/>
    </location>
</feature>
<feature type="compositionally biased region" description="Gly residues" evidence="7">
    <location>
        <begin position="2014"/>
        <end position="2025"/>
    </location>
</feature>
<evidence type="ECO:0000256" key="2">
    <source>
        <dbReference type="ARBA" id="ARBA00022448"/>
    </source>
</evidence>
<feature type="region of interest" description="Disordered" evidence="7">
    <location>
        <begin position="1557"/>
        <end position="1588"/>
    </location>
</feature>
<dbReference type="PANTHER" id="PTHR10217">
    <property type="entry name" value="VOLTAGE AND LIGAND GATED POTASSIUM CHANNEL"/>
    <property type="match status" value="1"/>
</dbReference>
<dbReference type="Pfam" id="PF00027">
    <property type="entry name" value="cNMP_binding"/>
    <property type="match status" value="1"/>
</dbReference>
<feature type="compositionally biased region" description="Low complexity" evidence="7">
    <location>
        <begin position="2128"/>
        <end position="2146"/>
    </location>
</feature>
<protein>
    <recommendedName>
        <fullName evidence="9">Cyclic nucleotide-binding domain-containing protein</fullName>
    </recommendedName>
</protein>
<feature type="domain" description="Cyclic nucleotide-binding" evidence="9">
    <location>
        <begin position="477"/>
        <end position="576"/>
    </location>
</feature>
<evidence type="ECO:0000256" key="7">
    <source>
        <dbReference type="SAM" id="MobiDB-lite"/>
    </source>
</evidence>
<evidence type="ECO:0000256" key="4">
    <source>
        <dbReference type="ARBA" id="ARBA00022989"/>
    </source>
</evidence>
<feature type="region of interest" description="Disordered" evidence="7">
    <location>
        <begin position="610"/>
        <end position="667"/>
    </location>
</feature>
<dbReference type="EMBL" id="JAEHOC010000013">
    <property type="protein sequence ID" value="KAG2436218.1"/>
    <property type="molecule type" value="Genomic_DNA"/>
</dbReference>
<feature type="compositionally biased region" description="Gly residues" evidence="7">
    <location>
        <begin position="1121"/>
        <end position="1145"/>
    </location>
</feature>
<keyword evidence="4 8" id="KW-1133">Transmembrane helix</keyword>
<dbReference type="Pfam" id="PF00520">
    <property type="entry name" value="Ion_trans"/>
    <property type="match status" value="1"/>
</dbReference>
<feature type="compositionally biased region" description="Polar residues" evidence="7">
    <location>
        <begin position="1008"/>
        <end position="1017"/>
    </location>
</feature>
<feature type="region of interest" description="Disordered" evidence="7">
    <location>
        <begin position="952"/>
        <end position="983"/>
    </location>
</feature>
<dbReference type="GO" id="GO:0005886">
    <property type="term" value="C:plasma membrane"/>
    <property type="evidence" value="ECO:0007669"/>
    <property type="project" value="TreeGrafter"/>
</dbReference>
<evidence type="ECO:0000256" key="3">
    <source>
        <dbReference type="ARBA" id="ARBA00022692"/>
    </source>
</evidence>
<dbReference type="PANTHER" id="PTHR10217:SF435">
    <property type="entry name" value="POTASSIUM VOLTAGE-GATED CHANNEL PROTEIN EAG"/>
    <property type="match status" value="1"/>
</dbReference>
<evidence type="ECO:0000256" key="1">
    <source>
        <dbReference type="ARBA" id="ARBA00004141"/>
    </source>
</evidence>
<feature type="compositionally biased region" description="Basic residues" evidence="7">
    <location>
        <begin position="1658"/>
        <end position="1668"/>
    </location>
</feature>
<feature type="region of interest" description="Disordered" evidence="7">
    <location>
        <begin position="1008"/>
        <end position="1065"/>
    </location>
</feature>
<organism evidence="10 11">
    <name type="scientific">Chlamydomonas incerta</name>
    <dbReference type="NCBI Taxonomy" id="51695"/>
    <lineage>
        <taxon>Eukaryota</taxon>
        <taxon>Viridiplantae</taxon>
        <taxon>Chlorophyta</taxon>
        <taxon>core chlorophytes</taxon>
        <taxon>Chlorophyceae</taxon>
        <taxon>CS clade</taxon>
        <taxon>Chlamydomonadales</taxon>
        <taxon>Chlamydomonadaceae</taxon>
        <taxon>Chlamydomonas</taxon>
    </lineage>
</organism>
<feature type="transmembrane region" description="Helical" evidence="8">
    <location>
        <begin position="256"/>
        <end position="278"/>
    </location>
</feature>
<feature type="compositionally biased region" description="Basic and acidic residues" evidence="7">
    <location>
        <begin position="723"/>
        <end position="736"/>
    </location>
</feature>
<dbReference type="SUPFAM" id="SSF51206">
    <property type="entry name" value="cAMP-binding domain-like"/>
    <property type="match status" value="1"/>
</dbReference>
<evidence type="ECO:0000313" key="10">
    <source>
        <dbReference type="EMBL" id="KAG2436218.1"/>
    </source>
</evidence>
<feature type="region of interest" description="Disordered" evidence="7">
    <location>
        <begin position="1332"/>
        <end position="1506"/>
    </location>
</feature>
<comment type="caution">
    <text evidence="10">The sequence shown here is derived from an EMBL/GenBank/DDBJ whole genome shotgun (WGS) entry which is preliminary data.</text>
</comment>
<evidence type="ECO:0000313" key="11">
    <source>
        <dbReference type="Proteomes" id="UP000650467"/>
    </source>
</evidence>
<evidence type="ECO:0000256" key="5">
    <source>
        <dbReference type="ARBA" id="ARBA00023065"/>
    </source>
</evidence>
<keyword evidence="2" id="KW-0813">Transport</keyword>
<dbReference type="InterPro" id="IPR000595">
    <property type="entry name" value="cNMP-bd_dom"/>
</dbReference>
<dbReference type="InterPro" id="IPR050818">
    <property type="entry name" value="KCNH_animal-type"/>
</dbReference>
<keyword evidence="3 8" id="KW-0812">Transmembrane</keyword>
<feature type="compositionally biased region" description="Gly residues" evidence="7">
    <location>
        <begin position="610"/>
        <end position="649"/>
    </location>
</feature>
<keyword evidence="5" id="KW-0406">Ion transport</keyword>
<evidence type="ECO:0000256" key="6">
    <source>
        <dbReference type="ARBA" id="ARBA00023136"/>
    </source>
</evidence>
<dbReference type="CDD" id="cd00038">
    <property type="entry name" value="CAP_ED"/>
    <property type="match status" value="1"/>
</dbReference>
<dbReference type="OrthoDB" id="426293at2759"/>
<feature type="region of interest" description="Disordered" evidence="7">
    <location>
        <begin position="1600"/>
        <end position="1676"/>
    </location>
</feature>
<keyword evidence="6 8" id="KW-0472">Membrane</keyword>
<feature type="transmembrane region" description="Helical" evidence="8">
    <location>
        <begin position="299"/>
        <end position="325"/>
    </location>
</feature>
<feature type="compositionally biased region" description="Gly residues" evidence="7">
    <location>
        <begin position="1418"/>
        <end position="1436"/>
    </location>
</feature>
<accession>A0A835T520</accession>
<feature type="compositionally biased region" description="Low complexity" evidence="7">
    <location>
        <begin position="965"/>
        <end position="975"/>
    </location>
</feature>
<evidence type="ECO:0000256" key="8">
    <source>
        <dbReference type="SAM" id="Phobius"/>
    </source>
</evidence>
<dbReference type="SMART" id="SM00100">
    <property type="entry name" value="cNMP"/>
    <property type="match status" value="1"/>
</dbReference>
<dbReference type="Proteomes" id="UP000650467">
    <property type="component" value="Unassembled WGS sequence"/>
</dbReference>
<dbReference type="InterPro" id="IPR005821">
    <property type="entry name" value="Ion_trans_dom"/>
</dbReference>
<sequence>MQADEVGSLPLVRRRDLEVLRQRKRAGAADGAGSAGADKVHGWLLATSSKDWSRQFQRSASATVIQHHRHEPSTPRRRRLSVRSVQSFLRRLGGSIGSFRAVRDDRSGQVQGAGACAAGGSEGAGGAAAAGRHVVAVAGRGWWERVNLSGRLDALLPVVHPNTRRRTAWDVFIMCLVIYNAVTVPLAFSYGLPHSRLLSAVEWLLTGLYATDMGVSFRTAFFDDEGTLVRDSWPVAREYLRTWFAIDFFATVPFDLIGSAAGLGGGGSQSQLVVLAFFKTPRLLRLIKLVRLLDRFRNANIIKVAQLFGLMLMAAHWLACVWYIMARYTEGQDWGFDTQQDNNKLTCYLSAFYYSFLLLIGDNVAAVNSYERVFFVITLLAGACFYSAVVGNMAILIASMNTVSVRYRQRLDMTQDALRYMKVPEQHRERVESYFDYITSFSHPTAEGLSFLSDLPRGVNEDLHLHLHARQLQSVYLFRYCEPAFLRLLAARMRIATFITREVIFRQGDLGCEMYIVRKGRVGVLGNSHEVVGLLGEGDFFGEIALITQARRTAKCVALRICDLAVLGSHELKMLMREFPDSAYRLQAAARDRLRQLQIAGRAGLGFTAGGGGRGRSAAPGGSGDGHGSGSGSGAGAGADAGGASGNDGGAAAAPGVDDVTAAEQQRRRERLASLVRFPTAPPSSSAQQQHSQLRPPARQRRSSVLELEEWLMSSPSRCQGRRSLDAAGHDGHEEGAAPAVPIHAAGRAQQAPVVGSSSSSGRRIAAATAADGGSAVAARDSAATAGSLTAGGACSAVATSAALAEEGSSSGEDELEAEVSLPPLLFQRQPPFQAHHGAWGATSGPPPLPPPAVGAEPRAAPLPSLLAADAQSMAAALAAAAFVSAAPAGPRRADSDGGRQHQQAGGEDEAGAEAAAQLPGAVVAAPSTAAAAAGPVAEAKEVGGVYKRHAPRALDASRPKGTPAAGAAAAAAAASPHSDSTFATSPRAAAALLQHIHCTEPFISSELKSWSPSAPSNDEHHTPRPRSPSSFTASSTGMPDDDAAVTSPCSCSSSSSGSGVAGEACEPHNPAQFAAALAATAASVASMGPQALLHRRRLERELACEQQPQQPHQTAEAVAGGAGAGGGGSVRGGTGHLRDGGGSTRDGSSRPASRASFHRDSTDGLFSAAAGGRIGTGPTHDSSRRGRASGSGGQLLSPVAAAAAAPGGGRPPVAGSVPGSAGPAAGADVEGATSSGVAGGGGGGGGGRYRGAFLPNAQRLLHSLLQGVRRPVRRDASGGSSILDASHHSSSYPEGSSHAGGAANRSSGGDAAAAAGGSWRDGLAFFLEGASGGGARDGRRQRQPSVAGSVIGSPSGAAAFAGGCGSSTEPSTHASSPCGRRTATTTAEDSAHGSGADDARRRGPASADASVQEGSVRFGGGSTRSSIDGGGGGASRRGIKQFFLRGGAAGGGGGTSAEGSRHGPRASRRSSLAGGGGGTGSVDGSIHSRRRGSGGGCGEGDNAGASDAAADAWARGSPELGSFADLHLDGVDGIHDVGVAARAERILPLWEMAAAHGPPLPQRSQQPDGPHSGSARSRRSSHCGSPVVPVAPARAAAAVAGRLSTAGGRRRSQDPSGGGGGGGLRRQGAAGSGDEDKSLTKVSRSSSRECMDASGRGNKHPAKRAHARAGDPADVLGMDHEAITEWACTGNARCARPDSSTGAASKPPGGKATARDNADGSTSARHGGQMLAELRAREAEVARREAGVSAREAEAEQREAATAAELCRLRGAAAAAAADAATAREQVEAVHGLVAALADTVTSLEEQVSAMALRLEATDAAAARLEALAAHGGAATNDFLGLPAAVDAAELLESILTSGDNLLAFTDQQQQLQLQQQPLARTTSGLALPGSGAGDVGLPLGRTISGGLGLAMGSLDSTLEGALAAANGSTGAVGDSGCCAGVPAALAAAGGSGGGGGGVSGGAARRSSWLSASRSARASADMGLGDIGSGLRLGSGRFAQLMADIAGGGSGTSDGAGGGAGGRTMSGASPAASSAFESVHDRGYGGGAGGGGSFTSSVAGPSLRGGGYGGGGSGGGSSRMERRQTPSRSSRLGLGGAGGGGDPTGQLLLPPALRPADSQEAGGGGSVATAAGPAPARRNGMARRGSVTFSEIEYVV</sequence>
<feature type="compositionally biased region" description="Low complexity" evidence="7">
    <location>
        <begin position="1353"/>
        <end position="1362"/>
    </location>
</feature>
<feature type="compositionally biased region" description="Low complexity" evidence="7">
    <location>
        <begin position="683"/>
        <end position="693"/>
    </location>
</feature>
<keyword evidence="11" id="KW-1185">Reference proteome</keyword>
<feature type="region of interest" description="Disordered" evidence="7">
    <location>
        <begin position="679"/>
        <end position="737"/>
    </location>
</feature>
<dbReference type="SUPFAM" id="SSF81324">
    <property type="entry name" value="Voltage-gated potassium channels"/>
    <property type="match status" value="1"/>
</dbReference>
<feature type="region of interest" description="Disordered" evidence="7">
    <location>
        <begin position="1694"/>
        <end position="1727"/>
    </location>
</feature>
<feature type="region of interest" description="Disordered" evidence="7">
    <location>
        <begin position="889"/>
        <end position="916"/>
    </location>
</feature>
<reference evidence="10" key="1">
    <citation type="journal article" date="2020" name="bioRxiv">
        <title>Comparative genomics of Chlamydomonas.</title>
        <authorList>
            <person name="Craig R.J."/>
            <person name="Hasan A.R."/>
            <person name="Ness R.W."/>
            <person name="Keightley P.D."/>
        </authorList>
    </citation>
    <scope>NUCLEOTIDE SEQUENCE</scope>
    <source>
        <strain evidence="10">SAG 7.73</strain>
    </source>
</reference>
<feature type="region of interest" description="Disordered" evidence="7">
    <location>
        <begin position="2056"/>
        <end position="2148"/>
    </location>
</feature>
<feature type="compositionally biased region" description="Basic and acidic residues" evidence="7">
    <location>
        <begin position="1390"/>
        <end position="1402"/>
    </location>
</feature>
<dbReference type="GO" id="GO:0042391">
    <property type="term" value="P:regulation of membrane potential"/>
    <property type="evidence" value="ECO:0007669"/>
    <property type="project" value="TreeGrafter"/>
</dbReference>
<dbReference type="PROSITE" id="PS50042">
    <property type="entry name" value="CNMP_BINDING_3"/>
    <property type="match status" value="1"/>
</dbReference>
<dbReference type="GO" id="GO:0005249">
    <property type="term" value="F:voltage-gated potassium channel activity"/>
    <property type="evidence" value="ECO:0007669"/>
    <property type="project" value="TreeGrafter"/>
</dbReference>